<name>A0A7C8Z6N5_OPUST</name>
<organism evidence="2">
    <name type="scientific">Opuntia streptacantha</name>
    <name type="common">Prickly pear cactus</name>
    <name type="synonym">Opuntia cardona</name>
    <dbReference type="NCBI Taxonomy" id="393608"/>
    <lineage>
        <taxon>Eukaryota</taxon>
        <taxon>Viridiplantae</taxon>
        <taxon>Streptophyta</taxon>
        <taxon>Embryophyta</taxon>
        <taxon>Tracheophyta</taxon>
        <taxon>Spermatophyta</taxon>
        <taxon>Magnoliopsida</taxon>
        <taxon>eudicotyledons</taxon>
        <taxon>Gunneridae</taxon>
        <taxon>Pentapetalae</taxon>
        <taxon>Caryophyllales</taxon>
        <taxon>Cactineae</taxon>
        <taxon>Cactaceae</taxon>
        <taxon>Opuntioideae</taxon>
        <taxon>Opuntia</taxon>
    </lineage>
</organism>
<feature type="compositionally biased region" description="Basic and acidic residues" evidence="1">
    <location>
        <begin position="79"/>
        <end position="98"/>
    </location>
</feature>
<protein>
    <submittedName>
        <fullName evidence="2">Uncharacterized protein</fullName>
    </submittedName>
</protein>
<reference evidence="2" key="1">
    <citation type="journal article" date="2013" name="J. Plant Res.">
        <title>Effect of fungi and light on seed germination of three Opuntia species from semiarid lands of central Mexico.</title>
        <authorList>
            <person name="Delgado-Sanchez P."/>
            <person name="Jimenez-Bremont J.F."/>
            <person name="Guerrero-Gonzalez Mde L."/>
            <person name="Flores J."/>
        </authorList>
    </citation>
    <scope>NUCLEOTIDE SEQUENCE</scope>
    <source>
        <tissue evidence="2">Cladode</tissue>
    </source>
</reference>
<evidence type="ECO:0000313" key="2">
    <source>
        <dbReference type="EMBL" id="MBA4634931.1"/>
    </source>
</evidence>
<accession>A0A7C8Z6N5</accession>
<evidence type="ECO:0000256" key="1">
    <source>
        <dbReference type="SAM" id="MobiDB-lite"/>
    </source>
</evidence>
<dbReference type="EMBL" id="GISG01092949">
    <property type="protein sequence ID" value="MBA4634931.1"/>
    <property type="molecule type" value="Transcribed_RNA"/>
</dbReference>
<dbReference type="AlphaFoldDB" id="A0A7C8Z6N5"/>
<feature type="region of interest" description="Disordered" evidence="1">
    <location>
        <begin position="79"/>
        <end position="110"/>
    </location>
</feature>
<sequence length="127" mass="14632">MKVVLKTHQPQEIQMGSRVQIGGFHGCDCRSFDQNRWKEKDGVHNWMKSEYDDSGYDGSGLVRGFEGVIPPFGCIQDQRRLKTRERQREREQEKKKQTVGDNPGNLAKRNTTNLAARCLVVYDHPVN</sequence>
<reference evidence="2" key="2">
    <citation type="submission" date="2020-07" db="EMBL/GenBank/DDBJ databases">
        <authorList>
            <person name="Vera ALvarez R."/>
            <person name="Arias-Moreno D.M."/>
            <person name="Jimenez-Jacinto V."/>
            <person name="Jimenez-Bremont J.F."/>
            <person name="Swaminathan K."/>
            <person name="Moose S.P."/>
            <person name="Guerrero-Gonzalez M.L."/>
            <person name="Marino-Ramirez L."/>
            <person name="Landsman D."/>
            <person name="Rodriguez-Kessler M."/>
            <person name="Delgado-Sanchez P."/>
        </authorList>
    </citation>
    <scope>NUCLEOTIDE SEQUENCE</scope>
    <source>
        <tissue evidence="2">Cladode</tissue>
    </source>
</reference>
<proteinExistence type="predicted"/>